<evidence type="ECO:0000313" key="1">
    <source>
        <dbReference type="EMBL" id="ACF12204.1"/>
    </source>
</evidence>
<dbReference type="STRING" id="517417.Cpar_1812"/>
<dbReference type="AlphaFoldDB" id="B3QQK1"/>
<dbReference type="eggNOG" id="COG0515">
    <property type="taxonomic scope" value="Bacteria"/>
</dbReference>
<evidence type="ECO:0000313" key="2">
    <source>
        <dbReference type="Proteomes" id="UP000008811"/>
    </source>
</evidence>
<dbReference type="EMBL" id="CP001099">
    <property type="protein sequence ID" value="ACF12204.1"/>
    <property type="molecule type" value="Genomic_DNA"/>
</dbReference>
<protein>
    <recommendedName>
        <fullName evidence="3">PhoP regulatory network protein YrbL</fullName>
    </recommendedName>
</protein>
<gene>
    <name evidence="1" type="ordered locus">Cpar_1812</name>
</gene>
<dbReference type="OrthoDB" id="595236at2"/>
<name>B3QQK1_CHLP8</name>
<dbReference type="NCBIfam" id="NF007671">
    <property type="entry name" value="PRK10345.1"/>
    <property type="match status" value="1"/>
</dbReference>
<dbReference type="Pfam" id="PF10707">
    <property type="entry name" value="YrbL-PhoP_reg"/>
    <property type="match status" value="1"/>
</dbReference>
<sequence>MIDLTNSYLLGKGSSRICYLHPEDPGKCIKITYSRNLDIEKQELKHYRLHRRRGISWEMLAKPYGKIETSKGSGVIFSLAHDFDASISRTLDQYLSDEKLTPPAKKLSELFDKFRNYMLTERIVIRELKSDNIILQRLTPNQQRLILIDGLGNNQFLPIANYLSTFAKRVIQRKWDSFEKHLKEEFPDNSTVRKVLAMGR</sequence>
<evidence type="ECO:0008006" key="3">
    <source>
        <dbReference type="Google" id="ProtNLM"/>
    </source>
</evidence>
<dbReference type="Proteomes" id="UP000008811">
    <property type="component" value="Chromosome"/>
</dbReference>
<dbReference type="InterPro" id="IPR019647">
    <property type="entry name" value="PhoP_reg_network_YrbL"/>
</dbReference>
<dbReference type="HOGENOM" id="CLU_076352_3_1_10"/>
<organism evidence="1 2">
    <name type="scientific">Chlorobaculum parvum (strain DSM 263 / NCIMB 8327)</name>
    <name type="common">Chlorobium vibrioforme subsp. thiosulfatophilum</name>
    <dbReference type="NCBI Taxonomy" id="517417"/>
    <lineage>
        <taxon>Bacteria</taxon>
        <taxon>Pseudomonadati</taxon>
        <taxon>Chlorobiota</taxon>
        <taxon>Chlorobiia</taxon>
        <taxon>Chlorobiales</taxon>
        <taxon>Chlorobiaceae</taxon>
        <taxon>Chlorobaculum</taxon>
    </lineage>
</organism>
<reference evidence="1" key="1">
    <citation type="submission" date="2008-06" db="EMBL/GenBank/DDBJ databases">
        <title>Complete sequence of Chlorobaculum parvum NCIB 8327.</title>
        <authorList>
            <consortium name="US DOE Joint Genome Institute"/>
            <person name="Lucas S."/>
            <person name="Copeland A."/>
            <person name="Lapidus A."/>
            <person name="Glavina del Rio T."/>
            <person name="Dalin E."/>
            <person name="Tice H."/>
            <person name="Bruce D."/>
            <person name="Goodwin L."/>
            <person name="Pitluck S."/>
            <person name="Schmutz J."/>
            <person name="Larimer F."/>
            <person name="Land M."/>
            <person name="Hauser L."/>
            <person name="Kyrpides N."/>
            <person name="Mikhailova N."/>
            <person name="Zhao F."/>
            <person name="Li T."/>
            <person name="Liu Z."/>
            <person name="Overmann J."/>
            <person name="Bryant D.A."/>
            <person name="Richardson P."/>
        </authorList>
    </citation>
    <scope>NUCLEOTIDE SEQUENCE [LARGE SCALE GENOMIC DNA]</scope>
    <source>
        <strain evidence="1">NCIB 8327</strain>
    </source>
</reference>
<accession>B3QQK1</accession>
<dbReference type="RefSeq" id="WP_012503037.1">
    <property type="nucleotide sequence ID" value="NC_011027.1"/>
</dbReference>
<proteinExistence type="predicted"/>
<keyword evidence="2" id="KW-1185">Reference proteome</keyword>
<dbReference type="KEGG" id="cpc:Cpar_1812"/>